<gene>
    <name evidence="3" type="ORF">AOQ84DRAFT_89959</name>
</gene>
<dbReference type="SUPFAM" id="SSF53300">
    <property type="entry name" value="vWA-like"/>
    <property type="match status" value="1"/>
</dbReference>
<feature type="domain" description="Protein kinase" evidence="2">
    <location>
        <begin position="155"/>
        <end position="479"/>
    </location>
</feature>
<dbReference type="InterPro" id="IPR000719">
    <property type="entry name" value="Prot_kinase_dom"/>
</dbReference>
<dbReference type="Gene3D" id="1.10.510.10">
    <property type="entry name" value="Transferase(Phosphotransferase) domain 1"/>
    <property type="match status" value="1"/>
</dbReference>
<protein>
    <submittedName>
        <fullName evidence="3">Kinase-like protein</fullName>
    </submittedName>
</protein>
<keyword evidence="4" id="KW-1185">Reference proteome</keyword>
<dbReference type="InterPro" id="IPR036465">
    <property type="entry name" value="vWFA_dom_sf"/>
</dbReference>
<keyword evidence="3" id="KW-0418">Kinase</keyword>
<proteinExistence type="predicted"/>
<feature type="compositionally biased region" description="Polar residues" evidence="1">
    <location>
        <begin position="515"/>
        <end position="536"/>
    </location>
</feature>
<feature type="compositionally biased region" description="Pro residues" evidence="1">
    <location>
        <begin position="612"/>
        <end position="621"/>
    </location>
</feature>
<dbReference type="SUPFAM" id="SSF56112">
    <property type="entry name" value="Protein kinase-like (PK-like)"/>
    <property type="match status" value="1"/>
</dbReference>
<feature type="region of interest" description="Disordered" evidence="1">
    <location>
        <begin position="514"/>
        <end position="552"/>
    </location>
</feature>
<accession>A0A8E2EWX0</accession>
<evidence type="ECO:0000256" key="1">
    <source>
        <dbReference type="SAM" id="MobiDB-lite"/>
    </source>
</evidence>
<feature type="compositionally biased region" description="Pro residues" evidence="1">
    <location>
        <begin position="591"/>
        <end position="605"/>
    </location>
</feature>
<dbReference type="SMART" id="SM00220">
    <property type="entry name" value="S_TKc"/>
    <property type="match status" value="1"/>
</dbReference>
<dbReference type="Pfam" id="PF00069">
    <property type="entry name" value="Pkinase"/>
    <property type="match status" value="1"/>
</dbReference>
<dbReference type="OrthoDB" id="5986190at2759"/>
<dbReference type="GO" id="GO:0004674">
    <property type="term" value="F:protein serine/threonine kinase activity"/>
    <property type="evidence" value="ECO:0007669"/>
    <property type="project" value="TreeGrafter"/>
</dbReference>
<dbReference type="GO" id="GO:0005524">
    <property type="term" value="F:ATP binding"/>
    <property type="evidence" value="ECO:0007669"/>
    <property type="project" value="InterPro"/>
</dbReference>
<reference evidence="3 4" key="1">
    <citation type="journal article" date="2016" name="Nat. Commun.">
        <title>Ectomycorrhizal ecology is imprinted in the genome of the dominant symbiotic fungus Cenococcum geophilum.</title>
        <authorList>
            <consortium name="DOE Joint Genome Institute"/>
            <person name="Peter M."/>
            <person name="Kohler A."/>
            <person name="Ohm R.A."/>
            <person name="Kuo A."/>
            <person name="Krutzmann J."/>
            <person name="Morin E."/>
            <person name="Arend M."/>
            <person name="Barry K.W."/>
            <person name="Binder M."/>
            <person name="Choi C."/>
            <person name="Clum A."/>
            <person name="Copeland A."/>
            <person name="Grisel N."/>
            <person name="Haridas S."/>
            <person name="Kipfer T."/>
            <person name="LaButti K."/>
            <person name="Lindquist E."/>
            <person name="Lipzen A."/>
            <person name="Maire R."/>
            <person name="Meier B."/>
            <person name="Mihaltcheva S."/>
            <person name="Molinier V."/>
            <person name="Murat C."/>
            <person name="Poggeler S."/>
            <person name="Quandt C.A."/>
            <person name="Sperisen C."/>
            <person name="Tritt A."/>
            <person name="Tisserant E."/>
            <person name="Crous P.W."/>
            <person name="Henrissat B."/>
            <person name="Nehls U."/>
            <person name="Egli S."/>
            <person name="Spatafora J.W."/>
            <person name="Grigoriev I.V."/>
            <person name="Martin F.M."/>
        </authorList>
    </citation>
    <scope>NUCLEOTIDE SEQUENCE [LARGE SCALE GENOMIC DNA]</scope>
    <source>
        <strain evidence="3 4">CBS 207.34</strain>
    </source>
</reference>
<sequence length="902" mass="103667">MATSLPFSYTECIEAFQRHLKENEVCGTSSSSAEAKFTQFYILQEYFDDKRMKEIFRLLRRPNLGNEILQKNYLRVFSTLLFIGRAECITEFIQYPGLDDRHLPFLSPTHPPHNWPEPIEFYPEFYSAQWQFCPQKFIKEKLWNVCLEADHILPIVEKTQMKKGKSAVIYKVKVLEPYNSLLHLDSDGWSRPKTFALKTYFTKDAEKYYQNEVEAFNQIMPPGKHEPHMITLFGAYRHGRTYNILLEHAHGGNLMDYFESVKPPTNEEGILQFWSSLFKVVEPIKRIHELEGVHQNIKPSNILVTSGATSSIYDRNFKLADLGLSHFSSKTDDKRTLKYQEVLGDPMYSAPECCMLAMSTKPLTYDADPLIDIWSLGCIFSEAIVWTFLGVDGVKQYRRLRKAETDRIADFKESDYSACFHDGAKILSTVWKMHKEVKNRRTHEDCITEHIIKLIEGMLGDIKSRLNAPQVEDCSRSILISAREEQYPPVFRIVKSPVLAPHIPMQPTPELYDSLQETASESETSPDETTPPSSLGSGQGFPESLYSNESSGKINDPLADYLKDCDELDDYLKNGIVPKDNFNPMIHGYPPSRPSLIPPRRPSPNHPGIFSPTPPPRPQHTPPNTTSPSRPPAHKPRPKREPILSVEEILQLKNRITLGSGIHHLRGKEYLNRLGNRDHVFLIDDSKSMGPYWPQVTKTFSALSYLVKRVDPDGIDLHFTNSLETYHSRRTRHLLEKVQRRKPAGQCDMKSRLGKILEPYRAELPKALEIRHKPFLGIDLRHWSSKGRSICIYVFTDGVWQGESRFLGGVDEPIRIFVEKLKELGLLDTQVGIQFIRFGNDKGGMERLQKLDSELYLPMDIVDTTPYDGNVWKMLLGAIDRHWDDEDEENEEDEEEIASGYS</sequence>
<keyword evidence="3" id="KW-0808">Transferase</keyword>
<dbReference type="CDD" id="cd00180">
    <property type="entry name" value="PKc"/>
    <property type="match status" value="1"/>
</dbReference>
<dbReference type="Proteomes" id="UP000250140">
    <property type="component" value="Unassembled WGS sequence"/>
</dbReference>
<evidence type="ECO:0000313" key="4">
    <source>
        <dbReference type="Proteomes" id="UP000250140"/>
    </source>
</evidence>
<name>A0A8E2EWX0_9PEZI</name>
<dbReference type="EMBL" id="KV750200">
    <property type="protein sequence ID" value="OCL05833.1"/>
    <property type="molecule type" value="Genomic_DNA"/>
</dbReference>
<evidence type="ECO:0000313" key="3">
    <source>
        <dbReference type="EMBL" id="OCL05833.1"/>
    </source>
</evidence>
<dbReference type="PANTHER" id="PTHR24359">
    <property type="entry name" value="SERINE/THREONINE-PROTEIN KINASE SBK1"/>
    <property type="match status" value="1"/>
</dbReference>
<feature type="region of interest" description="Disordered" evidence="1">
    <location>
        <begin position="576"/>
        <end position="642"/>
    </location>
</feature>
<dbReference type="PANTHER" id="PTHR24359:SF1">
    <property type="entry name" value="INHIBITOR OF NUCLEAR FACTOR KAPPA-B KINASE EPSILON SUBUNIT HOMOLOG 1-RELATED"/>
    <property type="match status" value="1"/>
</dbReference>
<dbReference type="AlphaFoldDB" id="A0A8E2EWX0"/>
<evidence type="ECO:0000259" key="2">
    <source>
        <dbReference type="PROSITE" id="PS50011"/>
    </source>
</evidence>
<dbReference type="PROSITE" id="PS50011">
    <property type="entry name" value="PROTEIN_KINASE_DOM"/>
    <property type="match status" value="1"/>
</dbReference>
<dbReference type="InterPro" id="IPR011009">
    <property type="entry name" value="Kinase-like_dom_sf"/>
</dbReference>
<organism evidence="3 4">
    <name type="scientific">Glonium stellatum</name>
    <dbReference type="NCBI Taxonomy" id="574774"/>
    <lineage>
        <taxon>Eukaryota</taxon>
        <taxon>Fungi</taxon>
        <taxon>Dikarya</taxon>
        <taxon>Ascomycota</taxon>
        <taxon>Pezizomycotina</taxon>
        <taxon>Dothideomycetes</taxon>
        <taxon>Pleosporomycetidae</taxon>
        <taxon>Gloniales</taxon>
        <taxon>Gloniaceae</taxon>
        <taxon>Glonium</taxon>
    </lineage>
</organism>